<feature type="domain" description="Protein kinase" evidence="1">
    <location>
        <begin position="1"/>
        <end position="169"/>
    </location>
</feature>
<evidence type="ECO:0000259" key="1">
    <source>
        <dbReference type="PROSITE" id="PS50011"/>
    </source>
</evidence>
<dbReference type="GeneID" id="66100572"/>
<dbReference type="SUPFAM" id="SSF56112">
    <property type="entry name" value="Protein kinase-like (PK-like)"/>
    <property type="match status" value="1"/>
</dbReference>
<dbReference type="PROSITE" id="PS50011">
    <property type="entry name" value="PROTEIN_KINASE_DOM"/>
    <property type="match status" value="1"/>
</dbReference>
<name>A0A9P7VS02_9AGAR</name>
<dbReference type="GO" id="GO:0004672">
    <property type="term" value="F:protein kinase activity"/>
    <property type="evidence" value="ECO:0007669"/>
    <property type="project" value="InterPro"/>
</dbReference>
<reference evidence="2" key="1">
    <citation type="submission" date="2020-11" db="EMBL/GenBank/DDBJ databases">
        <title>Adaptations for nitrogen fixation in a non-lichenized fungal sporocarp promotes dispersal by wood-feeding termites.</title>
        <authorList>
            <consortium name="DOE Joint Genome Institute"/>
            <person name="Koch R.A."/>
            <person name="Yoon G."/>
            <person name="Arayal U."/>
            <person name="Lail K."/>
            <person name="Amirebrahimi M."/>
            <person name="Labutti K."/>
            <person name="Lipzen A."/>
            <person name="Riley R."/>
            <person name="Barry K."/>
            <person name="Henrissat B."/>
            <person name="Grigoriev I.V."/>
            <person name="Herr J.R."/>
            <person name="Aime M.C."/>
        </authorList>
    </citation>
    <scope>NUCLEOTIDE SEQUENCE</scope>
    <source>
        <strain evidence="2">MCA 3950</strain>
    </source>
</reference>
<keyword evidence="3" id="KW-1185">Reference proteome</keyword>
<dbReference type="Gene3D" id="1.10.510.10">
    <property type="entry name" value="Transferase(Phosphotransferase) domain 1"/>
    <property type="match status" value="1"/>
</dbReference>
<comment type="caution">
    <text evidence="2">The sequence shown here is derived from an EMBL/GenBank/DDBJ whole genome shotgun (WGS) entry which is preliminary data.</text>
</comment>
<dbReference type="AlphaFoldDB" id="A0A9P7VS02"/>
<gene>
    <name evidence="2" type="ORF">BT62DRAFT_1024585</name>
</gene>
<proteinExistence type="predicted"/>
<dbReference type="Proteomes" id="UP000812287">
    <property type="component" value="Unassembled WGS sequence"/>
</dbReference>
<dbReference type="InterPro" id="IPR011009">
    <property type="entry name" value="Kinase-like_dom_sf"/>
</dbReference>
<dbReference type="GO" id="GO:0005524">
    <property type="term" value="F:ATP binding"/>
    <property type="evidence" value="ECO:0007669"/>
    <property type="project" value="InterPro"/>
</dbReference>
<organism evidence="2 3">
    <name type="scientific">Guyanagaster necrorhizus</name>
    <dbReference type="NCBI Taxonomy" id="856835"/>
    <lineage>
        <taxon>Eukaryota</taxon>
        <taxon>Fungi</taxon>
        <taxon>Dikarya</taxon>
        <taxon>Basidiomycota</taxon>
        <taxon>Agaricomycotina</taxon>
        <taxon>Agaricomycetes</taxon>
        <taxon>Agaricomycetidae</taxon>
        <taxon>Agaricales</taxon>
        <taxon>Marasmiineae</taxon>
        <taxon>Physalacriaceae</taxon>
        <taxon>Guyanagaster</taxon>
    </lineage>
</organism>
<sequence length="169" mass="19342">MPRLRQFYSPSFDTVGELIECFRQVLDGVEFLHRHFVAHRWNQFFRVVISALRQIDRDVTILNIMLDASELYPKGFHPATPWMNATYTGSAKHITRTECWSCYFIIDFGVARRYEPVSNCGNRYVPEYKGSKKGDRCNPFPTGIFCFGKHVGGILLPQAPTTAVPCPSC</sequence>
<dbReference type="InterPro" id="IPR000719">
    <property type="entry name" value="Prot_kinase_dom"/>
</dbReference>
<dbReference type="OrthoDB" id="3061590at2759"/>
<accession>A0A9P7VS02</accession>
<evidence type="ECO:0000313" key="2">
    <source>
        <dbReference type="EMBL" id="KAG7445583.1"/>
    </source>
</evidence>
<dbReference type="EMBL" id="MU250536">
    <property type="protein sequence ID" value="KAG7445583.1"/>
    <property type="molecule type" value="Genomic_DNA"/>
</dbReference>
<dbReference type="RefSeq" id="XP_043039083.1">
    <property type="nucleotide sequence ID" value="XM_043178285.1"/>
</dbReference>
<evidence type="ECO:0000313" key="3">
    <source>
        <dbReference type="Proteomes" id="UP000812287"/>
    </source>
</evidence>
<protein>
    <recommendedName>
        <fullName evidence="1">Protein kinase domain-containing protein</fullName>
    </recommendedName>
</protein>